<protein>
    <submittedName>
        <fullName evidence="1">DUF2974 domain-containing protein</fullName>
    </submittedName>
</protein>
<evidence type="ECO:0000313" key="2">
    <source>
        <dbReference type="Proteomes" id="UP000721045"/>
    </source>
</evidence>
<dbReference type="EMBL" id="JABZYP010000003">
    <property type="protein sequence ID" value="MBF1712376.1"/>
    <property type="molecule type" value="Genomic_DNA"/>
</dbReference>
<evidence type="ECO:0000313" key="1">
    <source>
        <dbReference type="EMBL" id="MBF1712376.1"/>
    </source>
</evidence>
<comment type="caution">
    <text evidence="1">The sequence shown here is derived from an EMBL/GenBank/DDBJ whole genome shotgun (WGS) entry which is preliminary data.</text>
</comment>
<organism evidence="1 2">
    <name type="scientific">Streptococcus intermedius</name>
    <dbReference type="NCBI Taxonomy" id="1338"/>
    <lineage>
        <taxon>Bacteria</taxon>
        <taxon>Bacillati</taxon>
        <taxon>Bacillota</taxon>
        <taxon>Bacilli</taxon>
        <taxon>Lactobacillales</taxon>
        <taxon>Streptococcaceae</taxon>
        <taxon>Streptococcus</taxon>
        <taxon>Streptococcus anginosus group</taxon>
    </lineage>
</organism>
<dbReference type="Pfam" id="PF11187">
    <property type="entry name" value="Mbeg1-like"/>
    <property type="match status" value="1"/>
</dbReference>
<reference evidence="1" key="1">
    <citation type="submission" date="2020-04" db="EMBL/GenBank/DDBJ databases">
        <title>Deep metagenomics examines the oral microbiome during advanced dental caries in children, revealing novel taxa and co-occurrences with host molecules.</title>
        <authorList>
            <person name="Baker J.L."/>
            <person name="Morton J.T."/>
            <person name="Dinis M."/>
            <person name="Alvarez R."/>
            <person name="Tran N.C."/>
            <person name="Knight R."/>
            <person name="Edlund A."/>
        </authorList>
    </citation>
    <scope>NUCLEOTIDE SEQUENCE</scope>
    <source>
        <strain evidence="1">JCVI_23_bin.22</strain>
    </source>
</reference>
<dbReference type="InterPro" id="IPR029058">
    <property type="entry name" value="AB_hydrolase_fold"/>
</dbReference>
<dbReference type="Proteomes" id="UP000721045">
    <property type="component" value="Unassembled WGS sequence"/>
</dbReference>
<sequence length="419" mass="47206">MTKKYVNENNLQTAMTEYQDNMVVGREVYDQYKKEVGTVTRVYDNTSGDGEQVYAVVKDPSTPRDQVKEVTVLFRGSTGPDKLLSNPADVWNDWAENDARLALRTWAQDHPNFTKDQDHSTGQLKASSRALKEIMEKYPHAKINIYGHSLGSMDAQYAMANLSPEEIQRIQKAYIYNGPNIYGLLNHQQKVTIDLIKGRIHNYADPKDFISMVGRDLSKGSIDSVGMVYYADTKKQGMTDQHMTYGYQLDKNGKIKTLSSASTTAVNVTLAQMEQYKKLKEHLSSSGYNKNEKLFLDSEQATIISSGLSRVAHEGTEELKRLKANARQKAEEIYKSRRKVPFGFILSPSELEAAYAEGGLTYATTVGAIDEMFEPVVAKASQIEGDFTKLEKQIKSGIQAKLDRDRKLAGDFNQWTNMR</sequence>
<gene>
    <name evidence="1" type="ORF">HXO88_01350</name>
</gene>
<name>A0A930RAF8_STRIT</name>
<dbReference type="AlphaFoldDB" id="A0A930RAF8"/>
<accession>A0A930RAF8</accession>
<proteinExistence type="predicted"/>
<dbReference type="InterPro" id="IPR024499">
    <property type="entry name" value="Mbeg1-like"/>
</dbReference>
<dbReference type="SUPFAM" id="SSF53474">
    <property type="entry name" value="alpha/beta-Hydrolases"/>
    <property type="match status" value="1"/>
</dbReference>
<dbReference type="Gene3D" id="3.40.50.1820">
    <property type="entry name" value="alpha/beta hydrolase"/>
    <property type="match status" value="1"/>
</dbReference>